<proteinExistence type="predicted"/>
<evidence type="ECO:0008006" key="3">
    <source>
        <dbReference type="Google" id="ProtNLM"/>
    </source>
</evidence>
<dbReference type="KEGG" id="cvt:B843_00590"/>
<keyword evidence="2" id="KW-1185">Reference proteome</keyword>
<protein>
    <recommendedName>
        <fullName evidence="3">Acyl-CoA dehydrogenase</fullName>
    </recommendedName>
</protein>
<dbReference type="Proteomes" id="UP000019222">
    <property type="component" value="Chromosome"/>
</dbReference>
<dbReference type="HOGENOM" id="CLU_063432_0_0_11"/>
<sequence length="350" mass="37279">MTTLIRKPIELEPLILAEEVRKTLADNAKAVDKNELPARYGIELLGSLGLFEYSSLLDAIRAEREIAREDLSVAFGGWAQLMVIRYLEVGGTPLALKLRDELLAGTRPGVTAMAPSFKTAAGGGSIPLAATKVDGGYSISGKLNWASNLAEDSVIVSSAETADGERFFFVVEGNAEGLDLGKPFGLLGLNATSSSWITIDGLIVPEANILSRDFFGFLAQVRPALFLLQTSECLGVAESAIAAASTKLTGMNEVFADDVYRVAGEIEALIAEQEELAQQDDPDQVALIKLRLAAAQATVDATALEVRTAGGSGYAFSSPASRRFREATFLPVQSPNEAQLKWQLEKLGVA</sequence>
<reference evidence="1 2" key="1">
    <citation type="submission" date="2013-02" db="EMBL/GenBank/DDBJ databases">
        <title>The complete genome sequence of Corynebacterium vitaeruminis DSM 20294.</title>
        <authorList>
            <person name="Ruckert C."/>
            <person name="Albersmeier A."/>
            <person name="Kalinowski J."/>
        </authorList>
    </citation>
    <scope>NUCLEOTIDE SEQUENCE [LARGE SCALE GENOMIC DNA]</scope>
    <source>
        <strain evidence="2">ATCC 10234</strain>
    </source>
</reference>
<evidence type="ECO:0000313" key="2">
    <source>
        <dbReference type="Proteomes" id="UP000019222"/>
    </source>
</evidence>
<name>W5XXV6_9CORY</name>
<dbReference type="InterPro" id="IPR009100">
    <property type="entry name" value="AcylCoA_DH/oxidase_NM_dom_sf"/>
</dbReference>
<dbReference type="PANTHER" id="PTHR43884:SF12">
    <property type="entry name" value="ISOVALERYL-COA DEHYDROGENASE, MITOCHONDRIAL-RELATED"/>
    <property type="match status" value="1"/>
</dbReference>
<dbReference type="Gene3D" id="1.20.140.10">
    <property type="entry name" value="Butyryl-CoA Dehydrogenase, subunit A, domain 3"/>
    <property type="match status" value="1"/>
</dbReference>
<dbReference type="EMBL" id="CP004353">
    <property type="protein sequence ID" value="AHI21514.1"/>
    <property type="molecule type" value="Genomic_DNA"/>
</dbReference>
<dbReference type="InterPro" id="IPR046373">
    <property type="entry name" value="Acyl-CoA_Oxase/DH_mid-dom_sf"/>
</dbReference>
<dbReference type="PANTHER" id="PTHR43884">
    <property type="entry name" value="ACYL-COA DEHYDROGENASE"/>
    <property type="match status" value="1"/>
</dbReference>
<dbReference type="STRING" id="1224164.B843_00590"/>
<evidence type="ECO:0000313" key="1">
    <source>
        <dbReference type="EMBL" id="AHI21514.1"/>
    </source>
</evidence>
<organism evidence="1 2">
    <name type="scientific">Corynebacterium vitaeruminis DSM 20294</name>
    <dbReference type="NCBI Taxonomy" id="1224164"/>
    <lineage>
        <taxon>Bacteria</taxon>
        <taxon>Bacillati</taxon>
        <taxon>Actinomycetota</taxon>
        <taxon>Actinomycetes</taxon>
        <taxon>Mycobacteriales</taxon>
        <taxon>Corynebacteriaceae</taxon>
        <taxon>Corynebacterium</taxon>
    </lineage>
</organism>
<accession>W5XXV6</accession>
<gene>
    <name evidence="1" type="ORF">B843_00590</name>
</gene>
<dbReference type="AlphaFoldDB" id="W5XXV6"/>
<dbReference type="Gene3D" id="2.40.110.10">
    <property type="entry name" value="Butyryl-CoA Dehydrogenase, subunit A, domain 2"/>
    <property type="match status" value="1"/>
</dbReference>
<dbReference type="SUPFAM" id="SSF56645">
    <property type="entry name" value="Acyl-CoA dehydrogenase NM domain-like"/>
    <property type="match status" value="1"/>
</dbReference>
<dbReference type="PATRIC" id="fig|1224164.3.peg.118"/>
<dbReference type="eggNOG" id="COG1960">
    <property type="taxonomic scope" value="Bacteria"/>
</dbReference>
<dbReference type="GO" id="GO:0003995">
    <property type="term" value="F:acyl-CoA dehydrogenase activity"/>
    <property type="evidence" value="ECO:0007669"/>
    <property type="project" value="TreeGrafter"/>
</dbReference>
<dbReference type="RefSeq" id="WP_025251589.1">
    <property type="nucleotide sequence ID" value="NZ_CP004353.1"/>
</dbReference>